<dbReference type="Gene3D" id="2.160.10.10">
    <property type="entry name" value="Hexapeptide repeat proteins"/>
    <property type="match status" value="1"/>
</dbReference>
<gene>
    <name evidence="1" type="ORF">DEB45_15115</name>
</gene>
<reference evidence="1 2" key="1">
    <citation type="journal article" date="2018" name="Nat. Biotechnol.">
        <title>A standardized bacterial taxonomy based on genome phylogeny substantially revises the tree of life.</title>
        <authorList>
            <person name="Parks D.H."/>
            <person name="Chuvochina M."/>
            <person name="Waite D.W."/>
            <person name="Rinke C."/>
            <person name="Skarshewski A."/>
            <person name="Chaumeil P.A."/>
            <person name="Hugenholtz P."/>
        </authorList>
    </citation>
    <scope>NUCLEOTIDE SEQUENCE [LARGE SCALE GENOMIC DNA]</scope>
    <source>
        <strain evidence="1">UBA11621</strain>
    </source>
</reference>
<dbReference type="AlphaFoldDB" id="A0A358E2E4"/>
<dbReference type="EMBL" id="DONK01000235">
    <property type="protein sequence ID" value="HBU52580.1"/>
    <property type="molecule type" value="Genomic_DNA"/>
</dbReference>
<protein>
    <submittedName>
        <fullName evidence="1">Serine acetyltransferase</fullName>
    </submittedName>
</protein>
<dbReference type="Proteomes" id="UP000264779">
    <property type="component" value="Unassembled WGS sequence"/>
</dbReference>
<dbReference type="PANTHER" id="PTHR42811">
    <property type="entry name" value="SERINE ACETYLTRANSFERASE"/>
    <property type="match status" value="1"/>
</dbReference>
<evidence type="ECO:0000313" key="1">
    <source>
        <dbReference type="EMBL" id="HBU52580.1"/>
    </source>
</evidence>
<evidence type="ECO:0000313" key="2">
    <source>
        <dbReference type="Proteomes" id="UP000264779"/>
    </source>
</evidence>
<keyword evidence="1" id="KW-0808">Transferase</keyword>
<accession>A0A358E2E4</accession>
<sequence>VNIGADIRDGNLAPKIGNNCYIAPGVKMYGNIEIGDNVAIGANSVVNKSFDSNITIAGIPAKIISNNGRLDYRA</sequence>
<dbReference type="SUPFAM" id="SSF51161">
    <property type="entry name" value="Trimeric LpxA-like enzymes"/>
    <property type="match status" value="1"/>
</dbReference>
<organism evidence="1 2">
    <name type="scientific">Alteromonas australica</name>
    <dbReference type="NCBI Taxonomy" id="589873"/>
    <lineage>
        <taxon>Bacteria</taxon>
        <taxon>Pseudomonadati</taxon>
        <taxon>Pseudomonadota</taxon>
        <taxon>Gammaproteobacteria</taxon>
        <taxon>Alteromonadales</taxon>
        <taxon>Alteromonadaceae</taxon>
        <taxon>Alteromonas/Salinimonas group</taxon>
        <taxon>Alteromonas</taxon>
    </lineage>
</organism>
<name>A0A358E2E4_9ALTE</name>
<dbReference type="GO" id="GO:0016740">
    <property type="term" value="F:transferase activity"/>
    <property type="evidence" value="ECO:0007669"/>
    <property type="project" value="UniProtKB-KW"/>
</dbReference>
<feature type="non-terminal residue" evidence="1">
    <location>
        <position position="1"/>
    </location>
</feature>
<dbReference type="InterPro" id="IPR011004">
    <property type="entry name" value="Trimer_LpxA-like_sf"/>
</dbReference>
<dbReference type="Pfam" id="PF00132">
    <property type="entry name" value="Hexapep"/>
    <property type="match status" value="1"/>
</dbReference>
<dbReference type="InterPro" id="IPR001451">
    <property type="entry name" value="Hexapep"/>
</dbReference>
<comment type="caution">
    <text evidence="1">The sequence shown here is derived from an EMBL/GenBank/DDBJ whole genome shotgun (WGS) entry which is preliminary data.</text>
</comment>
<proteinExistence type="predicted"/>